<name>A0AAN7R8L5_TRANT</name>
<feature type="domain" description="F-box" evidence="1">
    <location>
        <begin position="64"/>
        <end position="108"/>
    </location>
</feature>
<keyword evidence="3" id="KW-1185">Reference proteome</keyword>
<evidence type="ECO:0000259" key="1">
    <source>
        <dbReference type="PROSITE" id="PS50181"/>
    </source>
</evidence>
<evidence type="ECO:0000313" key="2">
    <source>
        <dbReference type="EMBL" id="KAK4793757.1"/>
    </source>
</evidence>
<dbReference type="Proteomes" id="UP001346149">
    <property type="component" value="Unassembled WGS sequence"/>
</dbReference>
<proteinExistence type="predicted"/>
<accession>A0AAN7R8L5</accession>
<comment type="caution">
    <text evidence="2">The sequence shown here is derived from an EMBL/GenBank/DDBJ whole genome shotgun (WGS) entry which is preliminary data.</text>
</comment>
<dbReference type="InterPro" id="IPR036047">
    <property type="entry name" value="F-box-like_dom_sf"/>
</dbReference>
<dbReference type="EMBL" id="JAXQNO010000008">
    <property type="protein sequence ID" value="KAK4793757.1"/>
    <property type="molecule type" value="Genomic_DNA"/>
</dbReference>
<gene>
    <name evidence="2" type="ORF">SAY86_024192</name>
</gene>
<dbReference type="AlphaFoldDB" id="A0AAN7R8L5"/>
<dbReference type="PROSITE" id="PS50181">
    <property type="entry name" value="FBOX"/>
    <property type="match status" value="1"/>
</dbReference>
<sequence>MAGTAHTVYFIQPSLSTCFDPYAHLRQVGFTTKGPMVRSMDPPKEENSKLAHPILSIARPVALPTCLGDMPESCVASILTHLEPRDICGLARLNRAFRCTSWADFVWI</sequence>
<protein>
    <recommendedName>
        <fullName evidence="1">F-box domain-containing protein</fullName>
    </recommendedName>
</protein>
<dbReference type="PANTHER" id="PTHR31960:SF22">
    <property type="entry name" value="F-BOX PROTEIN PP2-A12"/>
    <property type="match status" value="1"/>
</dbReference>
<dbReference type="PANTHER" id="PTHR31960">
    <property type="entry name" value="F-BOX PROTEIN PP2-A15"/>
    <property type="match status" value="1"/>
</dbReference>
<evidence type="ECO:0000313" key="3">
    <source>
        <dbReference type="Proteomes" id="UP001346149"/>
    </source>
</evidence>
<reference evidence="2 3" key="1">
    <citation type="journal article" date="2023" name="Hortic Res">
        <title>Pangenome of water caltrop reveals structural variations and asymmetric subgenome divergence after allopolyploidization.</title>
        <authorList>
            <person name="Zhang X."/>
            <person name="Chen Y."/>
            <person name="Wang L."/>
            <person name="Yuan Y."/>
            <person name="Fang M."/>
            <person name="Shi L."/>
            <person name="Lu R."/>
            <person name="Comes H.P."/>
            <person name="Ma Y."/>
            <person name="Chen Y."/>
            <person name="Huang G."/>
            <person name="Zhou Y."/>
            <person name="Zheng Z."/>
            <person name="Qiu Y."/>
        </authorList>
    </citation>
    <scope>NUCLEOTIDE SEQUENCE [LARGE SCALE GENOMIC DNA]</scope>
    <source>
        <strain evidence="2">F231</strain>
    </source>
</reference>
<dbReference type="SUPFAM" id="SSF81383">
    <property type="entry name" value="F-box domain"/>
    <property type="match status" value="1"/>
</dbReference>
<dbReference type="InterPro" id="IPR001810">
    <property type="entry name" value="F-box_dom"/>
</dbReference>
<dbReference type="CDD" id="cd22162">
    <property type="entry name" value="F-box_AtSKIP3-like"/>
    <property type="match status" value="1"/>
</dbReference>
<organism evidence="2 3">
    <name type="scientific">Trapa natans</name>
    <name type="common">Water chestnut</name>
    <dbReference type="NCBI Taxonomy" id="22666"/>
    <lineage>
        <taxon>Eukaryota</taxon>
        <taxon>Viridiplantae</taxon>
        <taxon>Streptophyta</taxon>
        <taxon>Embryophyta</taxon>
        <taxon>Tracheophyta</taxon>
        <taxon>Spermatophyta</taxon>
        <taxon>Magnoliopsida</taxon>
        <taxon>eudicotyledons</taxon>
        <taxon>Gunneridae</taxon>
        <taxon>Pentapetalae</taxon>
        <taxon>rosids</taxon>
        <taxon>malvids</taxon>
        <taxon>Myrtales</taxon>
        <taxon>Lythraceae</taxon>
        <taxon>Trapa</taxon>
    </lineage>
</organism>
<dbReference type="Pfam" id="PF00646">
    <property type="entry name" value="F-box"/>
    <property type="match status" value="1"/>
</dbReference>